<dbReference type="PANTHER" id="PTHR36302:SF1">
    <property type="entry name" value="COPPER CHAPERONE PCU(A)C"/>
    <property type="match status" value="1"/>
</dbReference>
<keyword evidence="1" id="KW-0732">Signal</keyword>
<accession>A0ABX1F816</accession>
<reference evidence="2 3" key="1">
    <citation type="submission" date="2020-03" db="EMBL/GenBank/DDBJ databases">
        <title>Roseomonas selenitidurans sp. nov. isolated from soil.</title>
        <authorList>
            <person name="Liu H."/>
        </authorList>
    </citation>
    <scope>NUCLEOTIDE SEQUENCE [LARGE SCALE GENOMIC DNA]</scope>
    <source>
        <strain evidence="2 3">JCM 15073</strain>
    </source>
</reference>
<feature type="chain" id="PRO_5047229608" evidence="1">
    <location>
        <begin position="31"/>
        <end position="155"/>
    </location>
</feature>
<dbReference type="Gene3D" id="2.60.40.1890">
    <property type="entry name" value="PCu(A)C copper chaperone"/>
    <property type="match status" value="1"/>
</dbReference>
<dbReference type="SUPFAM" id="SSF110087">
    <property type="entry name" value="DR1885-like metal-binding protein"/>
    <property type="match status" value="1"/>
</dbReference>
<dbReference type="InterPro" id="IPR007410">
    <property type="entry name" value="LpqE-like"/>
</dbReference>
<proteinExistence type="predicted"/>
<dbReference type="PANTHER" id="PTHR36302">
    <property type="entry name" value="BLR7088 PROTEIN"/>
    <property type="match status" value="1"/>
</dbReference>
<dbReference type="InterPro" id="IPR058248">
    <property type="entry name" value="Lxx211020-like"/>
</dbReference>
<keyword evidence="3" id="KW-1185">Reference proteome</keyword>
<dbReference type="InterPro" id="IPR036182">
    <property type="entry name" value="PCuAC_sf"/>
</dbReference>
<sequence>MKDQREPRRRWLALAIAIAWQAVSSRPAAAQDGQGGSVVVSGGWAQAVPPEARESRGFLVVRNTGSMTARLVSAWSPDVEAVRMLERDPVSATAFRSPPEGFSIPPDGTLTMEPGGPHLALDGLRQPLGPGDAIRVFLRFERAGEIAVELRGHDH</sequence>
<evidence type="ECO:0000313" key="3">
    <source>
        <dbReference type="Proteomes" id="UP000765160"/>
    </source>
</evidence>
<evidence type="ECO:0000313" key="2">
    <source>
        <dbReference type="EMBL" id="NKE48536.1"/>
    </source>
</evidence>
<dbReference type="RefSeq" id="WP_168055007.1">
    <property type="nucleotide sequence ID" value="NZ_JAATJR010000010.1"/>
</dbReference>
<name>A0ABX1F816_9PROT</name>
<organism evidence="2 3">
    <name type="scientific">Falsiroseomonas frigidaquae</name>
    <dbReference type="NCBI Taxonomy" id="487318"/>
    <lineage>
        <taxon>Bacteria</taxon>
        <taxon>Pseudomonadati</taxon>
        <taxon>Pseudomonadota</taxon>
        <taxon>Alphaproteobacteria</taxon>
        <taxon>Acetobacterales</taxon>
        <taxon>Roseomonadaceae</taxon>
        <taxon>Falsiroseomonas</taxon>
    </lineage>
</organism>
<dbReference type="Pfam" id="PF04314">
    <property type="entry name" value="PCuAC"/>
    <property type="match status" value="1"/>
</dbReference>
<protein>
    <submittedName>
        <fullName evidence="2">Copper chaperone PCu(A)C</fullName>
    </submittedName>
</protein>
<gene>
    <name evidence="2" type="ORF">HB662_27460</name>
</gene>
<feature type="signal peptide" evidence="1">
    <location>
        <begin position="1"/>
        <end position="30"/>
    </location>
</feature>
<dbReference type="EMBL" id="JAAVTX010000010">
    <property type="protein sequence ID" value="NKE48536.1"/>
    <property type="molecule type" value="Genomic_DNA"/>
</dbReference>
<comment type="caution">
    <text evidence="2">The sequence shown here is derived from an EMBL/GenBank/DDBJ whole genome shotgun (WGS) entry which is preliminary data.</text>
</comment>
<evidence type="ECO:0000256" key="1">
    <source>
        <dbReference type="SAM" id="SignalP"/>
    </source>
</evidence>
<dbReference type="Proteomes" id="UP000765160">
    <property type="component" value="Unassembled WGS sequence"/>
</dbReference>